<sequence length="293" mass="33299">MDPLITVIIPSYNRAEKILASAKSVLNQTYSNLELIIVDDGSTDNTEEVLSQINDSRLRYIWQENSGACAARNNGIRHANGEYIAFNDSDDTWKENKLERQLETIQKTGADIVFCKLSIPQADGSVVLQPAKIREGFVDYSSTDLVGIGTQTLFFKKKVLMDFKFEERIPRLQDLELLINIMNSKKYNLYCMNEGLLDNYVMSDDSISVNPKKLLVALDIIEKKYPDIKEDSPVLANGLADLVKIVVIDELKKGNYATALQYEKKSLGYITKVKILYPIVFLVDWLKIIKRMK</sequence>
<reference evidence="2 3" key="1">
    <citation type="submission" date="2016-10" db="EMBL/GenBank/DDBJ databases">
        <authorList>
            <person name="Varghese N."/>
            <person name="Submissions S."/>
        </authorList>
    </citation>
    <scope>NUCLEOTIDE SEQUENCE [LARGE SCALE GENOMIC DNA]</scope>
    <source>
        <strain evidence="2 3">WC1T17</strain>
    </source>
</reference>
<evidence type="ECO:0000313" key="2">
    <source>
        <dbReference type="EMBL" id="SEM31408.1"/>
    </source>
</evidence>
<dbReference type="Gene3D" id="3.90.550.10">
    <property type="entry name" value="Spore Coat Polysaccharide Biosynthesis Protein SpsA, Chain A"/>
    <property type="match status" value="1"/>
</dbReference>
<dbReference type="PANTHER" id="PTHR22916:SF3">
    <property type="entry name" value="UDP-GLCNAC:BETAGAL BETA-1,3-N-ACETYLGLUCOSAMINYLTRANSFERASE-LIKE PROTEIN 1"/>
    <property type="match status" value="1"/>
</dbReference>
<evidence type="ECO:0000313" key="3">
    <source>
        <dbReference type="Proteomes" id="UP000182089"/>
    </source>
</evidence>
<dbReference type="Proteomes" id="UP000182089">
    <property type="component" value="Unassembled WGS sequence"/>
</dbReference>
<organism evidence="2 3">
    <name type="scientific">Ligilactobacillus ruminis</name>
    <dbReference type="NCBI Taxonomy" id="1623"/>
    <lineage>
        <taxon>Bacteria</taxon>
        <taxon>Bacillati</taxon>
        <taxon>Bacillota</taxon>
        <taxon>Bacilli</taxon>
        <taxon>Lactobacillales</taxon>
        <taxon>Lactobacillaceae</taxon>
        <taxon>Ligilactobacillus</taxon>
    </lineage>
</organism>
<feature type="domain" description="Glycosyltransferase 2-like" evidence="1">
    <location>
        <begin position="6"/>
        <end position="118"/>
    </location>
</feature>
<dbReference type="PANTHER" id="PTHR22916">
    <property type="entry name" value="GLYCOSYLTRANSFERASE"/>
    <property type="match status" value="1"/>
</dbReference>
<accession>A0ABY1A8W4</accession>
<dbReference type="SUPFAM" id="SSF53448">
    <property type="entry name" value="Nucleotide-diphospho-sugar transferases"/>
    <property type="match status" value="1"/>
</dbReference>
<proteinExistence type="predicted"/>
<comment type="caution">
    <text evidence="2">The sequence shown here is derived from an EMBL/GenBank/DDBJ whole genome shotgun (WGS) entry which is preliminary data.</text>
</comment>
<dbReference type="EMBL" id="FOCC01000001">
    <property type="protein sequence ID" value="SEM31408.1"/>
    <property type="molecule type" value="Genomic_DNA"/>
</dbReference>
<dbReference type="InterPro" id="IPR001173">
    <property type="entry name" value="Glyco_trans_2-like"/>
</dbReference>
<gene>
    <name evidence="2" type="ORF">SAMN05216431_10155</name>
</gene>
<dbReference type="InterPro" id="IPR029044">
    <property type="entry name" value="Nucleotide-diphossugar_trans"/>
</dbReference>
<dbReference type="CDD" id="cd00761">
    <property type="entry name" value="Glyco_tranf_GTA_type"/>
    <property type="match status" value="1"/>
</dbReference>
<protein>
    <submittedName>
        <fullName evidence="2">Glycosyltransferase involved in cell wall bisynthesis</fullName>
    </submittedName>
</protein>
<evidence type="ECO:0000259" key="1">
    <source>
        <dbReference type="Pfam" id="PF00535"/>
    </source>
</evidence>
<dbReference type="Pfam" id="PF00535">
    <property type="entry name" value="Glycos_transf_2"/>
    <property type="match status" value="1"/>
</dbReference>
<name>A0ABY1A8W4_9LACO</name>